<name>A0ABU9DY65_9BACL</name>
<dbReference type="InterPro" id="IPR002509">
    <property type="entry name" value="NODB_dom"/>
</dbReference>
<dbReference type="Pfam" id="PF07833">
    <property type="entry name" value="Cu_amine_oxidN1"/>
    <property type="match status" value="1"/>
</dbReference>
<dbReference type="Gene3D" id="3.30.457.10">
    <property type="entry name" value="Copper amine oxidase-like, N-terminal domain"/>
    <property type="match status" value="1"/>
</dbReference>
<organism evidence="2 3">
    <name type="scientific">Paenibacillus filicis</name>
    <dbReference type="NCBI Taxonomy" id="669464"/>
    <lineage>
        <taxon>Bacteria</taxon>
        <taxon>Bacillati</taxon>
        <taxon>Bacillota</taxon>
        <taxon>Bacilli</taxon>
        <taxon>Bacillales</taxon>
        <taxon>Paenibacillaceae</taxon>
        <taxon>Paenibacillus</taxon>
    </lineage>
</organism>
<proteinExistence type="predicted"/>
<feature type="domain" description="NodB homology" evidence="1">
    <location>
        <begin position="71"/>
        <end position="256"/>
    </location>
</feature>
<dbReference type="InterPro" id="IPR050248">
    <property type="entry name" value="Polysacc_deacetylase_ArnD"/>
</dbReference>
<sequence length="478" mass="53961">MRKVITRYRKMWKSFMLYMLLGTLVGSILSPYEALASGTRAVPGDEKALFQQLGSGKRADQESAYVIPEEPTVYLTFDDGPSGLTPQVLDILKKEEVKATFFVLGEQAEANPETMKRIVREGHALGNHSYDHVYQELYKDFESFWKQVLRTEEVVYGLTGERMRLLRAPGGTYGNFDPFYFYYLNEAGYSVYDWSIDSEDSRAPRRTAAQLVKTVTGSPLRHEVNVLLHDGSGHQPSVQALPDIIAYFKKKGYRFAPLSAKVKPVQLAGGPVKWERGVSLQSFEAQTRAMRAHKEAWTGETEESLLPLQALALAKADEPGRKGPQKLAVQIGSVRKDYAAGTFLFRNERFQMPVRQIAEAIGAEVQWSEDTRTASVRYGARAVEYDLARLQLRIHQPVAAWRDLDQAVRTVSLPDMELREGSIYVPLRSLLELLGIRIESYDPETPEQPARVTAFDPRTLSLDAVTTAWRLHARRAKV</sequence>
<evidence type="ECO:0000313" key="2">
    <source>
        <dbReference type="EMBL" id="MEK8133065.1"/>
    </source>
</evidence>
<dbReference type="PANTHER" id="PTHR10587">
    <property type="entry name" value="GLYCOSYL TRANSFERASE-RELATED"/>
    <property type="match status" value="1"/>
</dbReference>
<dbReference type="InterPro" id="IPR012854">
    <property type="entry name" value="Cu_amine_oxidase-like_N"/>
</dbReference>
<comment type="caution">
    <text evidence="2">The sequence shown here is derived from an EMBL/GenBank/DDBJ whole genome shotgun (WGS) entry which is preliminary data.</text>
</comment>
<protein>
    <submittedName>
        <fullName evidence="2">Polysaccharide deacetylase</fullName>
    </submittedName>
</protein>
<dbReference type="RefSeq" id="WP_341420194.1">
    <property type="nucleotide sequence ID" value="NZ_JBBPCC010000042.1"/>
</dbReference>
<evidence type="ECO:0000259" key="1">
    <source>
        <dbReference type="PROSITE" id="PS51677"/>
    </source>
</evidence>
<dbReference type="CDD" id="cd10944">
    <property type="entry name" value="CE4_SmPgdA_like"/>
    <property type="match status" value="1"/>
</dbReference>
<evidence type="ECO:0000313" key="3">
    <source>
        <dbReference type="Proteomes" id="UP001469365"/>
    </source>
</evidence>
<dbReference type="Gene3D" id="3.20.20.370">
    <property type="entry name" value="Glycoside hydrolase/deacetylase"/>
    <property type="match status" value="1"/>
</dbReference>
<accession>A0ABU9DY65</accession>
<dbReference type="InterPro" id="IPR036582">
    <property type="entry name" value="Mao_N_sf"/>
</dbReference>
<dbReference type="InterPro" id="IPR011330">
    <property type="entry name" value="Glyco_hydro/deAcase_b/a-brl"/>
</dbReference>
<gene>
    <name evidence="2" type="ORF">WMW72_34885</name>
</gene>
<dbReference type="PANTHER" id="PTHR10587:SF125">
    <property type="entry name" value="POLYSACCHARIDE DEACETYLASE YHEN-RELATED"/>
    <property type="match status" value="1"/>
</dbReference>
<reference evidence="2 3" key="1">
    <citation type="submission" date="2024-04" db="EMBL/GenBank/DDBJ databases">
        <title>draft genome sequnece of Paenibacillus filicis.</title>
        <authorList>
            <person name="Kim D.-U."/>
        </authorList>
    </citation>
    <scope>NUCLEOTIDE SEQUENCE [LARGE SCALE GENOMIC DNA]</scope>
    <source>
        <strain evidence="2 3">KACC14197</strain>
    </source>
</reference>
<dbReference type="EMBL" id="JBBPCC010000042">
    <property type="protein sequence ID" value="MEK8133065.1"/>
    <property type="molecule type" value="Genomic_DNA"/>
</dbReference>
<dbReference type="PROSITE" id="PS51677">
    <property type="entry name" value="NODB"/>
    <property type="match status" value="1"/>
</dbReference>
<dbReference type="SUPFAM" id="SSF55383">
    <property type="entry name" value="Copper amine oxidase, domain N"/>
    <property type="match status" value="1"/>
</dbReference>
<keyword evidence="3" id="KW-1185">Reference proteome</keyword>
<dbReference type="SUPFAM" id="SSF88713">
    <property type="entry name" value="Glycoside hydrolase/deacetylase"/>
    <property type="match status" value="1"/>
</dbReference>
<dbReference type="Proteomes" id="UP001469365">
    <property type="component" value="Unassembled WGS sequence"/>
</dbReference>
<dbReference type="Pfam" id="PF01522">
    <property type="entry name" value="Polysacc_deac_1"/>
    <property type="match status" value="1"/>
</dbReference>